<keyword evidence="5" id="KW-1185">Reference proteome</keyword>
<dbReference type="InterPro" id="IPR017871">
    <property type="entry name" value="ABC_transporter-like_CS"/>
</dbReference>
<dbReference type="InterPro" id="IPR027417">
    <property type="entry name" value="P-loop_NTPase"/>
</dbReference>
<evidence type="ECO:0000256" key="2">
    <source>
        <dbReference type="ARBA" id="ARBA00022840"/>
    </source>
</evidence>
<sequence>MTKPILELKNVSTIVNKGTASETTILKNLNLTINPGDFITIVGTNGAGKSTLFNVIGGTLIADQGQVLHNGQDITHQNEVTRTSFLSRVFQDPKLGTAPRMTVAENLLLAKRRGQSRRLVFRRLKQHFSEFKILAASMNNGLEDRLNTATGALSGGQRQALSFLMATLKRPDIILLDEHTAALDPHTSETLMQATNQRIQEDHLTALMITHHMEDAIKYGNRLLVLKAGRILADITGKEKAQLTPEKLTAYFE</sequence>
<dbReference type="PROSITE" id="PS50893">
    <property type="entry name" value="ABC_TRANSPORTER_2"/>
    <property type="match status" value="1"/>
</dbReference>
<dbReference type="RefSeq" id="WP_204776460.1">
    <property type="nucleotide sequence ID" value="NZ_JACJJQ010000018.1"/>
</dbReference>
<dbReference type="Gene3D" id="3.40.50.300">
    <property type="entry name" value="P-loop containing nucleotide triphosphate hydrolases"/>
    <property type="match status" value="1"/>
</dbReference>
<feature type="domain" description="ABC transporter" evidence="3">
    <location>
        <begin position="6"/>
        <end position="253"/>
    </location>
</feature>
<gene>
    <name evidence="4" type="ORF">H5993_04875</name>
</gene>
<evidence type="ECO:0000313" key="5">
    <source>
        <dbReference type="Proteomes" id="UP000776629"/>
    </source>
</evidence>
<evidence type="ECO:0000313" key="4">
    <source>
        <dbReference type="EMBL" id="MBM6754094.1"/>
    </source>
</evidence>
<dbReference type="Pfam" id="PF00005">
    <property type="entry name" value="ABC_tran"/>
    <property type="match status" value="1"/>
</dbReference>
<dbReference type="GO" id="GO:0005524">
    <property type="term" value="F:ATP binding"/>
    <property type="evidence" value="ECO:0007669"/>
    <property type="project" value="UniProtKB-KW"/>
</dbReference>
<dbReference type="InterPro" id="IPR015854">
    <property type="entry name" value="ABC_transpr_LolD-like"/>
</dbReference>
<dbReference type="InterPro" id="IPR003439">
    <property type="entry name" value="ABC_transporter-like_ATP-bd"/>
</dbReference>
<evidence type="ECO:0000259" key="3">
    <source>
        <dbReference type="PROSITE" id="PS50893"/>
    </source>
</evidence>
<name>A0ABS2ENM3_9LACO</name>
<proteinExistence type="predicted"/>
<keyword evidence="2 4" id="KW-0067">ATP-binding</keyword>
<evidence type="ECO:0000256" key="1">
    <source>
        <dbReference type="ARBA" id="ARBA00022741"/>
    </source>
</evidence>
<dbReference type="EMBL" id="JACJJQ010000018">
    <property type="protein sequence ID" value="MBM6754094.1"/>
    <property type="molecule type" value="Genomic_DNA"/>
</dbReference>
<comment type="caution">
    <text evidence="4">The sequence shown here is derived from an EMBL/GenBank/DDBJ whole genome shotgun (WGS) entry which is preliminary data.</text>
</comment>
<dbReference type="SMART" id="SM00382">
    <property type="entry name" value="AAA"/>
    <property type="match status" value="1"/>
</dbReference>
<dbReference type="PANTHER" id="PTHR24220:SF692">
    <property type="entry name" value="ABC TRANSPORTER DOMAIN-CONTAINING PROTEIN"/>
    <property type="match status" value="1"/>
</dbReference>
<organism evidence="4 5">
    <name type="scientific">Limosilactobacillus alvi</name>
    <dbReference type="NCBI Taxonomy" id="990412"/>
    <lineage>
        <taxon>Bacteria</taxon>
        <taxon>Bacillati</taxon>
        <taxon>Bacillota</taxon>
        <taxon>Bacilli</taxon>
        <taxon>Lactobacillales</taxon>
        <taxon>Lactobacillaceae</taxon>
        <taxon>Limosilactobacillus</taxon>
    </lineage>
</organism>
<dbReference type="PANTHER" id="PTHR24220">
    <property type="entry name" value="IMPORT ATP-BINDING PROTEIN"/>
    <property type="match status" value="1"/>
</dbReference>
<keyword evidence="1" id="KW-0547">Nucleotide-binding</keyword>
<dbReference type="PROSITE" id="PS00211">
    <property type="entry name" value="ABC_TRANSPORTER_1"/>
    <property type="match status" value="1"/>
</dbReference>
<dbReference type="InterPro" id="IPR003593">
    <property type="entry name" value="AAA+_ATPase"/>
</dbReference>
<dbReference type="Proteomes" id="UP000776629">
    <property type="component" value="Unassembled WGS sequence"/>
</dbReference>
<dbReference type="SUPFAM" id="SSF52540">
    <property type="entry name" value="P-loop containing nucleoside triphosphate hydrolases"/>
    <property type="match status" value="1"/>
</dbReference>
<protein>
    <submittedName>
        <fullName evidence="4">ATP-binding cassette domain-containing protein</fullName>
    </submittedName>
</protein>
<accession>A0ABS2ENM3</accession>
<reference evidence="4 5" key="1">
    <citation type="journal article" date="2021" name="Sci. Rep.">
        <title>The distribution of antibiotic resistance genes in chicken gut microbiota commensals.</title>
        <authorList>
            <person name="Juricova H."/>
            <person name="Matiasovicova J."/>
            <person name="Kubasova T."/>
            <person name="Cejkova D."/>
            <person name="Rychlik I."/>
        </authorList>
    </citation>
    <scope>NUCLEOTIDE SEQUENCE [LARGE SCALE GENOMIC DNA]</scope>
    <source>
        <strain evidence="4 5">An810</strain>
    </source>
</reference>